<evidence type="ECO:0000313" key="2">
    <source>
        <dbReference type="EMBL" id="SFD94582.1"/>
    </source>
</evidence>
<feature type="compositionally biased region" description="Basic and acidic residues" evidence="1">
    <location>
        <begin position="124"/>
        <end position="134"/>
    </location>
</feature>
<dbReference type="Proteomes" id="UP000198716">
    <property type="component" value="Unassembled WGS sequence"/>
</dbReference>
<keyword evidence="3" id="KW-1185">Reference proteome</keyword>
<reference evidence="3" key="1">
    <citation type="submission" date="2016-10" db="EMBL/GenBank/DDBJ databases">
        <authorList>
            <person name="Varghese N."/>
            <person name="Submissions S."/>
        </authorList>
    </citation>
    <scope>NUCLEOTIDE SEQUENCE [LARGE SCALE GENOMIC DNA]</scope>
    <source>
        <strain evidence="3">DSM 45004</strain>
    </source>
</reference>
<evidence type="ECO:0000313" key="3">
    <source>
        <dbReference type="Proteomes" id="UP000198716"/>
    </source>
</evidence>
<feature type="compositionally biased region" description="Basic and acidic residues" evidence="1">
    <location>
        <begin position="31"/>
        <end position="64"/>
    </location>
</feature>
<feature type="compositionally biased region" description="Basic and acidic residues" evidence="1">
    <location>
        <begin position="1"/>
        <end position="15"/>
    </location>
</feature>
<feature type="region of interest" description="Disordered" evidence="1">
    <location>
        <begin position="1"/>
        <end position="252"/>
    </location>
</feature>
<organism evidence="2 3">
    <name type="scientific">Actinopolyspora alba</name>
    <dbReference type="NCBI Taxonomy" id="673379"/>
    <lineage>
        <taxon>Bacteria</taxon>
        <taxon>Bacillati</taxon>
        <taxon>Actinomycetota</taxon>
        <taxon>Actinomycetes</taxon>
        <taxon>Actinopolysporales</taxon>
        <taxon>Actinopolysporaceae</taxon>
        <taxon>Actinopolyspora</taxon>
        <taxon>Actinopolyspora alba group</taxon>
    </lineage>
</organism>
<feature type="compositionally biased region" description="Pro residues" evidence="1">
    <location>
        <begin position="236"/>
        <end position="245"/>
    </location>
</feature>
<dbReference type="AlphaFoldDB" id="A0A1I1WHP8"/>
<evidence type="ECO:0000256" key="1">
    <source>
        <dbReference type="SAM" id="MobiDB-lite"/>
    </source>
</evidence>
<accession>A0A1I1WHP8</accession>
<name>A0A1I1WHP8_9ACTN</name>
<protein>
    <submittedName>
        <fullName evidence="2">Uncharacterized protein</fullName>
    </submittedName>
</protein>
<feature type="compositionally biased region" description="Basic and acidic residues" evidence="1">
    <location>
        <begin position="142"/>
        <end position="156"/>
    </location>
</feature>
<sequence>MRERPHSPRPDDRRLARSGSRSTPGVSAPDRGQRTAADRKGTASGRERPARFRECAVRGRECTARVRRSSRTARTPRLPIRLPAPDRVGRGAASGRTNRHESGRQPRPRCRTAPVTPGRAATHRHVEGPCRRVAEQPFPPREPCRRFRHPSPERRRFPTKSTRPRRGSTGSRSPHAARLPSISREIAAPLRRGPRSDHPRSRRRRGFSGAALARTAPTLCRSLPDVGAPAARAVPEVPPPAPPRGATPHFPH</sequence>
<gene>
    <name evidence="2" type="ORF">SAMN04487819_105266</name>
</gene>
<dbReference type="EMBL" id="FOMZ01000005">
    <property type="protein sequence ID" value="SFD94582.1"/>
    <property type="molecule type" value="Genomic_DNA"/>
</dbReference>
<proteinExistence type="predicted"/>